<comment type="function">
    <text evidence="4">Required for assembly of dynein regulatory complex (DRC) and inner dynein arm (IDA) complexes, which are responsible for ciliary beat regulation, thereby playing a central role in motility in cilia and flagella. Probably acts together with CCDC40 to form a molecular ruler that determines the 96 nanometer (nm) repeat length and arrangements of components in cilia and flagella. Not required for outer dynein arm complexes assembly.</text>
</comment>
<name>A0A1B6ELZ2_9HEMI</name>
<feature type="coiled-coil region" evidence="5">
    <location>
        <begin position="41"/>
        <end position="124"/>
    </location>
</feature>
<evidence type="ECO:0000256" key="4">
    <source>
        <dbReference type="ARBA" id="ARBA00045182"/>
    </source>
</evidence>
<dbReference type="PANTHER" id="PTHR18962:SF0">
    <property type="entry name" value="COILED-COIL DOMAIN-CONTAINING PROTEIN 39"/>
    <property type="match status" value="1"/>
</dbReference>
<protein>
    <recommendedName>
        <fullName evidence="2">Coiled-coil domain-containing protein 39</fullName>
    </recommendedName>
</protein>
<dbReference type="EMBL" id="GECZ01030857">
    <property type="protein sequence ID" value="JAS38912.1"/>
    <property type="molecule type" value="Transcribed_RNA"/>
</dbReference>
<feature type="coiled-coil region" evidence="5">
    <location>
        <begin position="785"/>
        <end position="852"/>
    </location>
</feature>
<feature type="coiled-coil region" evidence="5">
    <location>
        <begin position="674"/>
        <end position="756"/>
    </location>
</feature>
<feature type="coiled-coil region" evidence="5">
    <location>
        <begin position="578"/>
        <end position="644"/>
    </location>
</feature>
<proteinExistence type="inferred from homology"/>
<keyword evidence="3 5" id="KW-0175">Coiled coil</keyword>
<comment type="similarity">
    <text evidence="1">Belongs to the CCDC39 family.</text>
</comment>
<dbReference type="PANTHER" id="PTHR18962">
    <property type="entry name" value="COILED-COIL DOMAIN-CONTAINING PROTEIN 39"/>
    <property type="match status" value="1"/>
</dbReference>
<feature type="region of interest" description="Disordered" evidence="6">
    <location>
        <begin position="897"/>
        <end position="943"/>
    </location>
</feature>
<sequence length="943" mass="109465">MEREFADILKQIGCTDGLAVPVANEENRLLQKEVEDKLRLKADLMIKLEIQEEQKRRVKKQIENLKLQKEQNQQVIVAQRNQRDTEHSMLKESESKLNKTRQEIRNMNKKIQDSEHNQLLLQEEIAHSMKRLDHLKSLVEWGEEARHAWQEELAAGERDNNVLERFRLEDDAKFKEMELRRQRLKVDVMERDAILMKELNSLTTLENQLEQVSRLFRRAHNERMSLISYWENAVRILQQRDDNIDLTLQEIEKLKQLGVEKSAVLEEERKFYETQCQNNEELERQLGEVNGKVVLQRSQNLELASITGDIKSEVLTLRGMLTDLGHAMGKERNRNTLVSNELQAKRAQHSSLHQPIRQLQARLKELNDADLTAAQRAKEVDNILQAAEKNNNVLQTKVDKLKEKVFEKTQELNNLKETSKLLDNELNIFKMNREAFEKRMTEIEKEFINKEQILYELDMELVNLDCRLGRLQGDRTDEEKIASKSKILELEEAIHKKTEMLNVVTAQNNKAKNEQLRISQSLEEEQGLLKRLTERRQELMFMVEGGQKELARLMSSNKQVQVTLNLLQLRVDQRQKTLAKHDSQVYDLEKEKQELDNAFRDRKVEIGHQMDLMAAKKRSLEEEKSELKKALEHLHTRIGQLQKKHDIVMDTLGKEEGGDNFSVAHFKIKMAQERHELQQIGDELDSKIKKAENEIPAMENTLRVISAANDCYKRNLDSIDSNSPEMQEKKRLEEQLEHAKINLKERQLELKDITAQIHELEFSLSELADCEERVKAEWKDRDISARALDKELEEQQAKLVRADKLLHRLRREARSVKESRIPLHLAEKDIELRELQDINQSALQQLAELSTRYSEVAPVLKRYLGEKGLSLPMVRAGTKVSTGSVLSTHRSLISDDSHMSWGSGPSSQAPSVILLDPDFSQPACKGAGDTKKTKSSGSQKKSK</sequence>
<dbReference type="GO" id="GO:0036159">
    <property type="term" value="P:inner dynein arm assembly"/>
    <property type="evidence" value="ECO:0007669"/>
    <property type="project" value="InterPro"/>
</dbReference>
<evidence type="ECO:0000256" key="6">
    <source>
        <dbReference type="SAM" id="MobiDB-lite"/>
    </source>
</evidence>
<dbReference type="Pfam" id="PF24161">
    <property type="entry name" value="CCDC39"/>
    <property type="match status" value="1"/>
</dbReference>
<organism evidence="7">
    <name type="scientific">Cuerna arida</name>
    <dbReference type="NCBI Taxonomy" id="1464854"/>
    <lineage>
        <taxon>Eukaryota</taxon>
        <taxon>Metazoa</taxon>
        <taxon>Ecdysozoa</taxon>
        <taxon>Arthropoda</taxon>
        <taxon>Hexapoda</taxon>
        <taxon>Insecta</taxon>
        <taxon>Pterygota</taxon>
        <taxon>Neoptera</taxon>
        <taxon>Paraneoptera</taxon>
        <taxon>Hemiptera</taxon>
        <taxon>Auchenorrhyncha</taxon>
        <taxon>Membracoidea</taxon>
        <taxon>Cicadellidae</taxon>
        <taxon>Cicadellinae</taxon>
        <taxon>Proconiini</taxon>
        <taxon>Cuerna</taxon>
    </lineage>
</organism>
<evidence type="ECO:0000256" key="3">
    <source>
        <dbReference type="ARBA" id="ARBA00023054"/>
    </source>
</evidence>
<dbReference type="InterPro" id="IPR033290">
    <property type="entry name" value="CCDC39"/>
</dbReference>
<evidence type="ECO:0000256" key="1">
    <source>
        <dbReference type="ARBA" id="ARBA00005805"/>
    </source>
</evidence>
<gene>
    <name evidence="7" type="ORF">g.26357</name>
</gene>
<dbReference type="GO" id="GO:0005930">
    <property type="term" value="C:axoneme"/>
    <property type="evidence" value="ECO:0007669"/>
    <property type="project" value="InterPro"/>
</dbReference>
<evidence type="ECO:0000313" key="7">
    <source>
        <dbReference type="EMBL" id="JAS38912.1"/>
    </source>
</evidence>
<dbReference type="GO" id="GO:0060287">
    <property type="term" value="P:epithelial cilium movement involved in determination of left/right asymmetry"/>
    <property type="evidence" value="ECO:0007669"/>
    <property type="project" value="TreeGrafter"/>
</dbReference>
<evidence type="ECO:0000256" key="2">
    <source>
        <dbReference type="ARBA" id="ARBA00016725"/>
    </source>
</evidence>
<feature type="coiled-coil region" evidence="5">
    <location>
        <begin position="377"/>
        <end position="446"/>
    </location>
</feature>
<accession>A0A1B6ELZ2</accession>
<feature type="coiled-coil region" evidence="5">
    <location>
        <begin position="195"/>
        <end position="292"/>
    </location>
</feature>
<evidence type="ECO:0000256" key="5">
    <source>
        <dbReference type="SAM" id="Coils"/>
    </source>
</evidence>
<dbReference type="GO" id="GO:0060285">
    <property type="term" value="P:cilium-dependent cell motility"/>
    <property type="evidence" value="ECO:0007669"/>
    <property type="project" value="TreeGrafter"/>
</dbReference>
<dbReference type="AlphaFoldDB" id="A0A1B6ELZ2"/>
<dbReference type="GO" id="GO:0005576">
    <property type="term" value="C:extracellular region"/>
    <property type="evidence" value="ECO:0007669"/>
    <property type="project" value="GOC"/>
</dbReference>
<reference evidence="7" key="1">
    <citation type="submission" date="2015-11" db="EMBL/GenBank/DDBJ databases">
        <title>De novo transcriptome assembly of four potential Pierce s Disease insect vectors from Arizona vineyards.</title>
        <authorList>
            <person name="Tassone E.E."/>
        </authorList>
    </citation>
    <scope>NUCLEOTIDE SEQUENCE</scope>
</reference>